<dbReference type="InterPro" id="IPR019886">
    <property type="entry name" value="Na_symporter_ssu"/>
</dbReference>
<evidence type="ECO:0000313" key="4">
    <source>
        <dbReference type="Proteomes" id="UP000037507"/>
    </source>
</evidence>
<keyword evidence="1" id="KW-0472">Membrane</keyword>
<dbReference type="EMBL" id="LFYT02000025">
    <property type="protein sequence ID" value="PVE41719.1"/>
    <property type="molecule type" value="Genomic_DNA"/>
</dbReference>
<accession>A0A2T7UAM8</accession>
<dbReference type="AlphaFoldDB" id="A0A2T7UAM8"/>
<evidence type="ECO:0000259" key="2">
    <source>
        <dbReference type="Pfam" id="PF13937"/>
    </source>
</evidence>
<proteinExistence type="predicted"/>
<feature type="domain" description="Sodium symporter small subunit" evidence="2">
    <location>
        <begin position="7"/>
        <end position="82"/>
    </location>
</feature>
<name>A0A2T7UAM8_9BURK</name>
<dbReference type="Proteomes" id="UP000037507">
    <property type="component" value="Unassembled WGS sequence"/>
</dbReference>
<dbReference type="NCBIfam" id="TIGR03647">
    <property type="entry name" value="Na_symport_sm"/>
    <property type="match status" value="1"/>
</dbReference>
<keyword evidence="4" id="KW-1185">Reference proteome</keyword>
<dbReference type="Pfam" id="PF13937">
    <property type="entry name" value="DUF4212"/>
    <property type="match status" value="1"/>
</dbReference>
<dbReference type="RefSeq" id="WP_053173533.1">
    <property type="nucleotide sequence ID" value="NZ_LFYT02000025.1"/>
</dbReference>
<keyword evidence="1" id="KW-1133">Transmembrane helix</keyword>
<dbReference type="STRING" id="1293045.H663_09030"/>
<keyword evidence="1" id="KW-0812">Transmembrane</keyword>
<protein>
    <recommendedName>
        <fullName evidence="2">Sodium symporter small subunit domain-containing protein</fullName>
    </recommendedName>
</protein>
<feature type="transmembrane region" description="Helical" evidence="1">
    <location>
        <begin position="48"/>
        <end position="69"/>
    </location>
</feature>
<organism evidence="3 4">
    <name type="scientific">Limnohabitans planktonicus II-D5</name>
    <dbReference type="NCBI Taxonomy" id="1293045"/>
    <lineage>
        <taxon>Bacteria</taxon>
        <taxon>Pseudomonadati</taxon>
        <taxon>Pseudomonadota</taxon>
        <taxon>Betaproteobacteria</taxon>
        <taxon>Burkholderiales</taxon>
        <taxon>Comamonadaceae</taxon>
        <taxon>Limnohabitans</taxon>
    </lineage>
</organism>
<evidence type="ECO:0000313" key="3">
    <source>
        <dbReference type="EMBL" id="PVE41719.1"/>
    </source>
</evidence>
<comment type="caution">
    <text evidence="3">The sequence shown here is derived from an EMBL/GenBank/DDBJ whole genome shotgun (WGS) entry which is preliminary data.</text>
</comment>
<feature type="transmembrane region" description="Helical" evidence="1">
    <location>
        <begin position="15"/>
        <end position="36"/>
    </location>
</feature>
<evidence type="ECO:0000256" key="1">
    <source>
        <dbReference type="SAM" id="Phobius"/>
    </source>
</evidence>
<gene>
    <name evidence="3" type="ORF">H663_016000</name>
</gene>
<dbReference type="OrthoDB" id="9797746at2"/>
<sequence length="87" mass="10382">MQLTARHQEYWGKNLRITGLLLALWFFVTFVLLFFSRDLTFSFFGWPFSFWVAAQGALIVYCLIIWYYARYMNNLDKEYGVSEGEEA</sequence>
<reference evidence="3" key="1">
    <citation type="submission" date="2017-04" db="EMBL/GenBank/DDBJ databases">
        <title>Unexpected and diverse lifestyles within the genus Limnohabitans.</title>
        <authorList>
            <person name="Kasalicky V."/>
            <person name="Mehrshad M."/>
            <person name="Andrei S.-A."/>
            <person name="Salcher M."/>
            <person name="Kratochvilova H."/>
            <person name="Simek K."/>
            <person name="Ghai R."/>
        </authorList>
    </citation>
    <scope>NUCLEOTIDE SEQUENCE [LARGE SCALE GENOMIC DNA]</scope>
    <source>
        <strain evidence="3">II-D5</strain>
    </source>
</reference>